<organism evidence="7 8">
    <name type="scientific">Mycena venus</name>
    <dbReference type="NCBI Taxonomy" id="2733690"/>
    <lineage>
        <taxon>Eukaryota</taxon>
        <taxon>Fungi</taxon>
        <taxon>Dikarya</taxon>
        <taxon>Basidiomycota</taxon>
        <taxon>Agaricomycotina</taxon>
        <taxon>Agaricomycetes</taxon>
        <taxon>Agaricomycetidae</taxon>
        <taxon>Agaricales</taxon>
        <taxon>Marasmiineae</taxon>
        <taxon>Mycenaceae</taxon>
        <taxon>Mycena</taxon>
    </lineage>
</organism>
<keyword evidence="4" id="KW-0807">Transducer</keyword>
<dbReference type="InterPro" id="IPR027417">
    <property type="entry name" value="P-loop_NTPase"/>
</dbReference>
<dbReference type="GO" id="GO:0003924">
    <property type="term" value="F:GTPase activity"/>
    <property type="evidence" value="ECO:0007669"/>
    <property type="project" value="InterPro"/>
</dbReference>
<evidence type="ECO:0000256" key="6">
    <source>
        <dbReference type="SAM" id="MobiDB-lite"/>
    </source>
</evidence>
<dbReference type="GO" id="GO:0005834">
    <property type="term" value="C:heterotrimeric G-protein complex"/>
    <property type="evidence" value="ECO:0007669"/>
    <property type="project" value="TreeGrafter"/>
</dbReference>
<evidence type="ECO:0000313" key="7">
    <source>
        <dbReference type="EMBL" id="KAF7357942.1"/>
    </source>
</evidence>
<dbReference type="GO" id="GO:0046872">
    <property type="term" value="F:metal ion binding"/>
    <property type="evidence" value="ECO:0007669"/>
    <property type="project" value="UniProtKB-KW"/>
</dbReference>
<dbReference type="FunFam" id="3.40.50.300:FF:000720">
    <property type="entry name" value="Guanine nucleotide-binding protein G(k) subunit alpha"/>
    <property type="match status" value="1"/>
</dbReference>
<dbReference type="SUPFAM" id="SSF52540">
    <property type="entry name" value="P-loop containing nucleoside triphosphate hydrolases"/>
    <property type="match status" value="1"/>
</dbReference>
<dbReference type="PROSITE" id="PS51882">
    <property type="entry name" value="G_ALPHA"/>
    <property type="match status" value="1"/>
</dbReference>
<dbReference type="AlphaFoldDB" id="A0A8H7D3E1"/>
<dbReference type="PANTHER" id="PTHR10218:SF302">
    <property type="entry name" value="GUANINE NUCLEOTIDE-BINDING PROTEIN ALPHA-5 SUBUNIT"/>
    <property type="match status" value="1"/>
</dbReference>
<dbReference type="PRINTS" id="PR00318">
    <property type="entry name" value="GPROTEINA"/>
</dbReference>
<reference evidence="7" key="1">
    <citation type="submission" date="2020-05" db="EMBL/GenBank/DDBJ databases">
        <title>Mycena genomes resolve the evolution of fungal bioluminescence.</title>
        <authorList>
            <person name="Tsai I.J."/>
        </authorList>
    </citation>
    <scope>NUCLEOTIDE SEQUENCE</scope>
    <source>
        <strain evidence="7">CCC161011</strain>
    </source>
</reference>
<keyword evidence="3 5" id="KW-0342">GTP-binding</keyword>
<dbReference type="GO" id="GO:0031683">
    <property type="term" value="F:G-protein beta/gamma-subunit complex binding"/>
    <property type="evidence" value="ECO:0007669"/>
    <property type="project" value="InterPro"/>
</dbReference>
<feature type="region of interest" description="Disordered" evidence="6">
    <location>
        <begin position="12"/>
        <end position="32"/>
    </location>
</feature>
<dbReference type="SMART" id="SM00275">
    <property type="entry name" value="G_alpha"/>
    <property type="match status" value="1"/>
</dbReference>
<dbReference type="GO" id="GO:0005525">
    <property type="term" value="F:GTP binding"/>
    <property type="evidence" value="ECO:0007669"/>
    <property type="project" value="UniProtKB-KW"/>
</dbReference>
<evidence type="ECO:0000256" key="5">
    <source>
        <dbReference type="PIRSR" id="PIRSR601019-1"/>
    </source>
</evidence>
<dbReference type="GO" id="GO:0007188">
    <property type="term" value="P:adenylate cyclase-modulating G protein-coupled receptor signaling pathway"/>
    <property type="evidence" value="ECO:0007669"/>
    <property type="project" value="TreeGrafter"/>
</dbReference>
<keyword evidence="1" id="KW-0479">Metal-binding</keyword>
<dbReference type="Proteomes" id="UP000620124">
    <property type="component" value="Unassembled WGS sequence"/>
</dbReference>
<dbReference type="Pfam" id="PF00503">
    <property type="entry name" value="G-alpha"/>
    <property type="match status" value="2"/>
</dbReference>
<dbReference type="GO" id="GO:0005737">
    <property type="term" value="C:cytoplasm"/>
    <property type="evidence" value="ECO:0007669"/>
    <property type="project" value="TreeGrafter"/>
</dbReference>
<protein>
    <recommendedName>
        <fullName evidence="9">G-protein alpha subunit</fullName>
    </recommendedName>
</protein>
<evidence type="ECO:0000256" key="2">
    <source>
        <dbReference type="ARBA" id="ARBA00022741"/>
    </source>
</evidence>
<keyword evidence="2 5" id="KW-0547">Nucleotide-binding</keyword>
<dbReference type="Gene3D" id="3.40.50.300">
    <property type="entry name" value="P-loop containing nucleotide triphosphate hydrolases"/>
    <property type="match status" value="2"/>
</dbReference>
<sequence>MTELARIPRRLPGRTRTTVGSRKWSSSSTLSVPQFHDPRAQAAAQKVSDLIDEDIKREAARRQAESRKEVKVMLLGQAESGKSTLQKQFQLYHASHTLELERPSWTIVVYANLIKAVRTVLEELDYEFSLSLDEYPWTSEGSGPTDAGAQNEIIELRRNLLPLISLEGSLLSELSEGVSFVGHRRGTLFPPRKGMFTRSGRRPVTDLRDSTNTIVATSRAGQVLGMTVHVIEALWRHRSVEHLLRVRKLRLDESGLFFLSQLADDVLHVRLQTVGVIEHSMKVNTVGGSYIWRIYDVGGTVIAEVQPDSEANDPPGARTSTTASHIPLTDVLQLIRSSALLVNALIFLAPISAFDQVKSDDDRSMSMQLTHRLIKYLEEDPLTNRIHDSLELLTTICSNKLLKNAQLILLLNKTDILRKKLEAGVQIRKYITSYGNRPNNYSTAAEYFRTHFLAAHNKKDPFQRQLFVHFTTMLDVQATQIIIANVGDLIMRRHIAQTGLM</sequence>
<keyword evidence="8" id="KW-1185">Reference proteome</keyword>
<dbReference type="EMBL" id="JACAZI010000006">
    <property type="protein sequence ID" value="KAF7357942.1"/>
    <property type="molecule type" value="Genomic_DNA"/>
</dbReference>
<feature type="compositionally biased region" description="Polar residues" evidence="6">
    <location>
        <begin position="15"/>
        <end position="32"/>
    </location>
</feature>
<feature type="binding site" evidence="5">
    <location>
        <begin position="412"/>
        <end position="415"/>
    </location>
    <ligand>
        <name>GTP</name>
        <dbReference type="ChEBI" id="CHEBI:37565"/>
    </ligand>
</feature>
<name>A0A8H7D3E1_9AGAR</name>
<proteinExistence type="predicted"/>
<evidence type="ECO:0008006" key="9">
    <source>
        <dbReference type="Google" id="ProtNLM"/>
    </source>
</evidence>
<evidence type="ECO:0000313" key="8">
    <source>
        <dbReference type="Proteomes" id="UP000620124"/>
    </source>
</evidence>
<evidence type="ECO:0000256" key="3">
    <source>
        <dbReference type="ARBA" id="ARBA00023134"/>
    </source>
</evidence>
<evidence type="ECO:0000256" key="1">
    <source>
        <dbReference type="ARBA" id="ARBA00022723"/>
    </source>
</evidence>
<accession>A0A8H7D3E1</accession>
<dbReference type="InterPro" id="IPR001019">
    <property type="entry name" value="Gprotein_alpha_su"/>
</dbReference>
<dbReference type="PANTHER" id="PTHR10218">
    <property type="entry name" value="GTP-BINDING PROTEIN ALPHA SUBUNIT"/>
    <property type="match status" value="1"/>
</dbReference>
<dbReference type="GO" id="GO:0001664">
    <property type="term" value="F:G protein-coupled receptor binding"/>
    <property type="evidence" value="ECO:0007669"/>
    <property type="project" value="TreeGrafter"/>
</dbReference>
<gene>
    <name evidence="7" type="ORF">MVEN_00840800</name>
</gene>
<evidence type="ECO:0000256" key="4">
    <source>
        <dbReference type="ARBA" id="ARBA00023224"/>
    </source>
</evidence>
<dbReference type="OrthoDB" id="5817230at2759"/>
<comment type="caution">
    <text evidence="7">The sequence shown here is derived from an EMBL/GenBank/DDBJ whole genome shotgun (WGS) entry which is preliminary data.</text>
</comment>